<name>A0ABV5X2R8_9MICO</name>
<dbReference type="GO" id="GO:0005524">
    <property type="term" value="F:ATP binding"/>
    <property type="evidence" value="ECO:0007669"/>
    <property type="project" value="UniProtKB-KW"/>
</dbReference>
<feature type="domain" description="ABC transporter" evidence="5">
    <location>
        <begin position="26"/>
        <end position="253"/>
    </location>
</feature>
<dbReference type="RefSeq" id="WP_376840600.1">
    <property type="nucleotide sequence ID" value="NZ_JBHMAU010000066.1"/>
</dbReference>
<comment type="similarity">
    <text evidence="1">Belongs to the ABC transporter superfamily.</text>
</comment>
<keyword evidence="2" id="KW-0813">Transport</keyword>
<dbReference type="SUPFAM" id="SSF52540">
    <property type="entry name" value="P-loop containing nucleoside triphosphate hydrolases"/>
    <property type="match status" value="1"/>
</dbReference>
<evidence type="ECO:0000256" key="2">
    <source>
        <dbReference type="ARBA" id="ARBA00022448"/>
    </source>
</evidence>
<dbReference type="EMBL" id="JBHMAU010000066">
    <property type="protein sequence ID" value="MFB9776742.1"/>
    <property type="molecule type" value="Genomic_DNA"/>
</dbReference>
<dbReference type="PROSITE" id="PS50893">
    <property type="entry name" value="ABC_TRANSPORTER_2"/>
    <property type="match status" value="1"/>
</dbReference>
<evidence type="ECO:0000259" key="5">
    <source>
        <dbReference type="PROSITE" id="PS50893"/>
    </source>
</evidence>
<evidence type="ECO:0000256" key="3">
    <source>
        <dbReference type="ARBA" id="ARBA00022741"/>
    </source>
</evidence>
<dbReference type="InterPro" id="IPR003439">
    <property type="entry name" value="ABC_transporter-like_ATP-bd"/>
</dbReference>
<dbReference type="Proteomes" id="UP001589707">
    <property type="component" value="Unassembled WGS sequence"/>
</dbReference>
<keyword evidence="3" id="KW-0547">Nucleotide-binding</keyword>
<dbReference type="PANTHER" id="PTHR43335">
    <property type="entry name" value="ABC TRANSPORTER, ATP-BINDING PROTEIN"/>
    <property type="match status" value="1"/>
</dbReference>
<comment type="caution">
    <text evidence="6">The sequence shown here is derived from an EMBL/GenBank/DDBJ whole genome shotgun (WGS) entry which is preliminary data.</text>
</comment>
<evidence type="ECO:0000313" key="6">
    <source>
        <dbReference type="EMBL" id="MFB9776742.1"/>
    </source>
</evidence>
<evidence type="ECO:0000256" key="4">
    <source>
        <dbReference type="ARBA" id="ARBA00022840"/>
    </source>
</evidence>
<dbReference type="SMART" id="SM00382">
    <property type="entry name" value="AAA"/>
    <property type="match status" value="1"/>
</dbReference>
<dbReference type="PANTHER" id="PTHR43335:SF4">
    <property type="entry name" value="ABC TRANSPORTER, ATP-BINDING PROTEIN"/>
    <property type="match status" value="1"/>
</dbReference>
<protein>
    <submittedName>
        <fullName evidence="6">ATP-binding cassette domain-containing protein</fullName>
    </submittedName>
</protein>
<gene>
    <name evidence="6" type="ORF">ACFFN1_10080</name>
</gene>
<reference evidence="6 7" key="1">
    <citation type="submission" date="2024-09" db="EMBL/GenBank/DDBJ databases">
        <authorList>
            <person name="Sun Q."/>
            <person name="Mori K."/>
        </authorList>
    </citation>
    <scope>NUCLEOTIDE SEQUENCE [LARGE SCALE GENOMIC DNA]</scope>
    <source>
        <strain evidence="6 7">JCM 11683</strain>
    </source>
</reference>
<dbReference type="InterPro" id="IPR027417">
    <property type="entry name" value="P-loop_NTPase"/>
</dbReference>
<keyword evidence="7" id="KW-1185">Reference proteome</keyword>
<keyword evidence="4 6" id="KW-0067">ATP-binding</keyword>
<dbReference type="Pfam" id="PF00005">
    <property type="entry name" value="ABC_tran"/>
    <property type="match status" value="1"/>
</dbReference>
<evidence type="ECO:0000313" key="7">
    <source>
        <dbReference type="Proteomes" id="UP001589707"/>
    </source>
</evidence>
<proteinExistence type="inferred from homology"/>
<evidence type="ECO:0000256" key="1">
    <source>
        <dbReference type="ARBA" id="ARBA00005417"/>
    </source>
</evidence>
<sequence>MNEHQHPQHQRPQHQAPASVAAAPAIRCADLQISRGGSPILNGLNLTVMPGRVHALLGRNGAGKSTTFRIILGLLHADSGSAEILGQPITPHAGREVLAHVGASIDGPAVYGHLSAFDNLLIHARLTGIGRQRIEDVLEIVGLAGTGRKRVRSFSTGMKARLALGIAILTEPQILILDEPQNGLDPQGIVELRELLRSFAAAGRTVLVSSHQLGEITHLADDISVLADGQCRYSGRLHDFAPAGRLEQAFLNLTMPTTVGRTRS</sequence>
<organism evidence="6 7">
    <name type="scientific">Brevibacterium otitidis</name>
    <dbReference type="NCBI Taxonomy" id="53364"/>
    <lineage>
        <taxon>Bacteria</taxon>
        <taxon>Bacillati</taxon>
        <taxon>Actinomycetota</taxon>
        <taxon>Actinomycetes</taxon>
        <taxon>Micrococcales</taxon>
        <taxon>Brevibacteriaceae</taxon>
        <taxon>Brevibacterium</taxon>
    </lineage>
</organism>
<accession>A0ABV5X2R8</accession>
<dbReference type="InterPro" id="IPR003593">
    <property type="entry name" value="AAA+_ATPase"/>
</dbReference>
<dbReference type="Gene3D" id="3.40.50.300">
    <property type="entry name" value="P-loop containing nucleotide triphosphate hydrolases"/>
    <property type="match status" value="1"/>
</dbReference>